<evidence type="ECO:0000256" key="16">
    <source>
        <dbReference type="SAM" id="MobiDB-lite"/>
    </source>
</evidence>
<evidence type="ECO:0000256" key="4">
    <source>
        <dbReference type="ARBA" id="ARBA00022692"/>
    </source>
</evidence>
<feature type="transmembrane region" description="Helical" evidence="17">
    <location>
        <begin position="303"/>
        <end position="327"/>
    </location>
</feature>
<organism evidence="18 19">
    <name type="scientific">Rikenella microfusus</name>
    <dbReference type="NCBI Taxonomy" id="28139"/>
    <lineage>
        <taxon>Bacteria</taxon>
        <taxon>Pseudomonadati</taxon>
        <taxon>Bacteroidota</taxon>
        <taxon>Bacteroidia</taxon>
        <taxon>Bacteroidales</taxon>
        <taxon>Rikenellaceae</taxon>
        <taxon>Rikenella</taxon>
    </lineage>
</organism>
<feature type="compositionally biased region" description="Acidic residues" evidence="16">
    <location>
        <begin position="467"/>
        <end position="480"/>
    </location>
</feature>
<feature type="transmembrane region" description="Helical" evidence="17">
    <location>
        <begin position="378"/>
        <end position="399"/>
    </location>
</feature>
<dbReference type="STRING" id="880526.GCA_000427365_01571"/>
<protein>
    <recommendedName>
        <fullName evidence="12">Probable peptidoglycan glycosyltransferase FtsW</fullName>
        <ecNumber evidence="14">2.4.99.28</ecNumber>
    </recommendedName>
    <alternativeName>
        <fullName evidence="13">Cell division protein FtsW</fullName>
    </alternativeName>
    <alternativeName>
        <fullName evidence="10">Cell wall polymerase</fullName>
    </alternativeName>
    <alternativeName>
        <fullName evidence="9">Peptidoglycan polymerase</fullName>
    </alternativeName>
</protein>
<dbReference type="GO" id="GO:0015648">
    <property type="term" value="F:lipid-linked peptidoglycan transporter activity"/>
    <property type="evidence" value="ECO:0007669"/>
    <property type="project" value="TreeGrafter"/>
</dbReference>
<feature type="transmembrane region" description="Helical" evidence="17">
    <location>
        <begin position="174"/>
        <end position="205"/>
    </location>
</feature>
<dbReference type="InterPro" id="IPR001182">
    <property type="entry name" value="FtsW/RodA"/>
</dbReference>
<comment type="subcellular location">
    <subcellularLocation>
        <location evidence="1">Membrane</location>
        <topology evidence="1">Multi-pass membrane protein</topology>
    </subcellularLocation>
</comment>
<feature type="region of interest" description="Disordered" evidence="16">
    <location>
        <begin position="402"/>
        <end position="498"/>
    </location>
</feature>
<feature type="transmembrane region" description="Helical" evidence="17">
    <location>
        <begin position="55"/>
        <end position="71"/>
    </location>
</feature>
<dbReference type="Pfam" id="PF01098">
    <property type="entry name" value="FTSW_RODA_SPOVE"/>
    <property type="match status" value="1"/>
</dbReference>
<dbReference type="GO" id="GO:0051301">
    <property type="term" value="P:cell division"/>
    <property type="evidence" value="ECO:0007669"/>
    <property type="project" value="UniProtKB-KW"/>
</dbReference>
<name>A0A379MVZ0_9BACT</name>
<accession>A0A379MVZ0</accession>
<dbReference type="EC" id="2.4.99.28" evidence="14"/>
<keyword evidence="19" id="KW-1185">Reference proteome</keyword>
<proteinExistence type="inferred from homology"/>
<evidence type="ECO:0000256" key="9">
    <source>
        <dbReference type="ARBA" id="ARBA00032370"/>
    </source>
</evidence>
<evidence type="ECO:0000256" key="1">
    <source>
        <dbReference type="ARBA" id="ARBA00004141"/>
    </source>
</evidence>
<comment type="catalytic activity">
    <reaction evidence="15">
        <text>[GlcNAc-(1-&gt;4)-Mur2Ac(oyl-L-Ala-gamma-D-Glu-L-Lys-D-Ala-D-Ala)](n)-di-trans,octa-cis-undecaprenyl diphosphate + beta-D-GlcNAc-(1-&gt;4)-Mur2Ac(oyl-L-Ala-gamma-D-Glu-L-Lys-D-Ala-D-Ala)-di-trans,octa-cis-undecaprenyl diphosphate = [GlcNAc-(1-&gt;4)-Mur2Ac(oyl-L-Ala-gamma-D-Glu-L-Lys-D-Ala-D-Ala)](n+1)-di-trans,octa-cis-undecaprenyl diphosphate + di-trans,octa-cis-undecaprenyl diphosphate + H(+)</text>
        <dbReference type="Rhea" id="RHEA:23708"/>
        <dbReference type="Rhea" id="RHEA-COMP:9602"/>
        <dbReference type="Rhea" id="RHEA-COMP:9603"/>
        <dbReference type="ChEBI" id="CHEBI:15378"/>
        <dbReference type="ChEBI" id="CHEBI:58405"/>
        <dbReference type="ChEBI" id="CHEBI:60033"/>
        <dbReference type="ChEBI" id="CHEBI:78435"/>
        <dbReference type="EC" id="2.4.99.28"/>
    </reaction>
</comment>
<evidence type="ECO:0000256" key="2">
    <source>
        <dbReference type="ARBA" id="ARBA00022676"/>
    </source>
</evidence>
<evidence type="ECO:0000313" key="19">
    <source>
        <dbReference type="Proteomes" id="UP000255233"/>
    </source>
</evidence>
<feature type="transmembrane region" description="Helical" evidence="17">
    <location>
        <begin position="217"/>
        <end position="236"/>
    </location>
</feature>
<sequence length="511" mass="56177">MARKRKLLLFRGDKPLWIIVAALFLVSLLVVYSATAAMAYREVDGNTSYYLFRQARFIMIGFFVIIVVHWIDYKYYARYAKALFQLSVVLVILAYVIGVSLNDAARWLKIPGLGFTFQPSELLKVTLVVVIAQQLGIRQGVIAKIPVLPPLTPGGWGRNPQRSFDIWYKTTRPLILPIVVATLVVLPSNFSTAAILWGTCMIMLMIGRVRQSELNRLTLVAAASCIVIVGGMYAAGVGRAETWVNRVVQFVGPTEAVADDKQSSQDSYQVQQAEIAIASGGVIGKGPGNSTQRSQLPHPYSDFAYAFIIEEYGIVGGIVVFVLYLWIFYRAGLIVRRCNRPSQGLMVLGLSLIVTMQAFVNMAVSVGLMPVTGQPLPLISMGGSSVFFTCVAMGMILGVSRESEREQQEAEARLRRETEPAAGIVPDDGTPAGVDVPLPAEPESAGPLAEPLRRPLVPVRQRTVDTASEETDGEDNDELTLVEHSDSRDAWADDSRKGRREVVDLMDEQHE</sequence>
<evidence type="ECO:0000256" key="7">
    <source>
        <dbReference type="ARBA" id="ARBA00022989"/>
    </source>
</evidence>
<feature type="compositionally biased region" description="Low complexity" evidence="16">
    <location>
        <begin position="447"/>
        <end position="461"/>
    </location>
</feature>
<feature type="transmembrane region" description="Helical" evidence="17">
    <location>
        <begin position="347"/>
        <end position="372"/>
    </location>
</feature>
<evidence type="ECO:0000256" key="11">
    <source>
        <dbReference type="ARBA" id="ARBA00038053"/>
    </source>
</evidence>
<evidence type="ECO:0000256" key="13">
    <source>
        <dbReference type="ARBA" id="ARBA00041418"/>
    </source>
</evidence>
<evidence type="ECO:0000256" key="17">
    <source>
        <dbReference type="SAM" id="Phobius"/>
    </source>
</evidence>
<dbReference type="GO" id="GO:0032153">
    <property type="term" value="C:cell division site"/>
    <property type="evidence" value="ECO:0007669"/>
    <property type="project" value="TreeGrafter"/>
</dbReference>
<dbReference type="Proteomes" id="UP000255233">
    <property type="component" value="Unassembled WGS sequence"/>
</dbReference>
<dbReference type="GO" id="GO:0008955">
    <property type="term" value="F:peptidoglycan glycosyltransferase activity"/>
    <property type="evidence" value="ECO:0007669"/>
    <property type="project" value="UniProtKB-EC"/>
</dbReference>
<keyword evidence="18" id="KW-0131">Cell cycle</keyword>
<comment type="similarity">
    <text evidence="11">Belongs to the SEDS family. FtsW subfamily.</text>
</comment>
<feature type="compositionally biased region" description="Basic and acidic residues" evidence="16">
    <location>
        <begin position="481"/>
        <end position="498"/>
    </location>
</feature>
<evidence type="ECO:0000313" key="18">
    <source>
        <dbReference type="EMBL" id="SUE35007.1"/>
    </source>
</evidence>
<reference evidence="18 19" key="1">
    <citation type="submission" date="2018-06" db="EMBL/GenBank/DDBJ databases">
        <authorList>
            <consortium name="Pathogen Informatics"/>
            <person name="Doyle S."/>
        </authorList>
    </citation>
    <scope>NUCLEOTIDE SEQUENCE [LARGE SCALE GENOMIC DNA]</scope>
    <source>
        <strain evidence="18 19">NCTC11190</strain>
    </source>
</reference>
<evidence type="ECO:0000256" key="6">
    <source>
        <dbReference type="ARBA" id="ARBA00022984"/>
    </source>
</evidence>
<evidence type="ECO:0000256" key="12">
    <source>
        <dbReference type="ARBA" id="ARBA00041185"/>
    </source>
</evidence>
<keyword evidence="4 17" id="KW-0812">Transmembrane</keyword>
<evidence type="ECO:0000256" key="8">
    <source>
        <dbReference type="ARBA" id="ARBA00023136"/>
    </source>
</evidence>
<feature type="transmembrane region" description="Helical" evidence="17">
    <location>
        <begin position="83"/>
        <end position="101"/>
    </location>
</feature>
<dbReference type="OrthoDB" id="9812661at2"/>
<evidence type="ECO:0000256" key="14">
    <source>
        <dbReference type="ARBA" id="ARBA00044770"/>
    </source>
</evidence>
<keyword evidence="6" id="KW-0573">Peptidoglycan synthesis</keyword>
<keyword evidence="7 17" id="KW-1133">Transmembrane helix</keyword>
<dbReference type="RefSeq" id="WP_051214436.1">
    <property type="nucleotide sequence ID" value="NZ_UGVL01000001.1"/>
</dbReference>
<dbReference type="GO" id="GO:0005886">
    <property type="term" value="C:plasma membrane"/>
    <property type="evidence" value="ECO:0007669"/>
    <property type="project" value="TreeGrafter"/>
</dbReference>
<feature type="compositionally biased region" description="Basic and acidic residues" evidence="16">
    <location>
        <begin position="402"/>
        <end position="419"/>
    </location>
</feature>
<evidence type="ECO:0000256" key="5">
    <source>
        <dbReference type="ARBA" id="ARBA00022960"/>
    </source>
</evidence>
<dbReference type="EMBL" id="UGVL01000001">
    <property type="protein sequence ID" value="SUE35007.1"/>
    <property type="molecule type" value="Genomic_DNA"/>
</dbReference>
<keyword evidence="5" id="KW-0133">Cell shape</keyword>
<keyword evidence="2" id="KW-0328">Glycosyltransferase</keyword>
<dbReference type="PANTHER" id="PTHR30474:SF2">
    <property type="entry name" value="PEPTIDOGLYCAN GLYCOSYLTRANSFERASE FTSW-RELATED"/>
    <property type="match status" value="1"/>
</dbReference>
<evidence type="ECO:0000256" key="15">
    <source>
        <dbReference type="ARBA" id="ARBA00049902"/>
    </source>
</evidence>
<dbReference type="GO" id="GO:0009252">
    <property type="term" value="P:peptidoglycan biosynthetic process"/>
    <property type="evidence" value="ECO:0007669"/>
    <property type="project" value="UniProtKB-KW"/>
</dbReference>
<gene>
    <name evidence="18" type="primary">ftsW</name>
    <name evidence="18" type="ORF">NCTC11190_02249</name>
</gene>
<evidence type="ECO:0000256" key="10">
    <source>
        <dbReference type="ARBA" id="ARBA00033270"/>
    </source>
</evidence>
<dbReference type="AlphaFoldDB" id="A0A379MVZ0"/>
<keyword evidence="18" id="KW-0132">Cell division</keyword>
<keyword evidence="3" id="KW-0808">Transferase</keyword>
<dbReference type="PANTHER" id="PTHR30474">
    <property type="entry name" value="CELL CYCLE PROTEIN"/>
    <property type="match status" value="1"/>
</dbReference>
<evidence type="ECO:0000256" key="3">
    <source>
        <dbReference type="ARBA" id="ARBA00022679"/>
    </source>
</evidence>
<keyword evidence="8 17" id="KW-0472">Membrane</keyword>
<dbReference type="GO" id="GO:0008360">
    <property type="term" value="P:regulation of cell shape"/>
    <property type="evidence" value="ECO:0007669"/>
    <property type="project" value="UniProtKB-KW"/>
</dbReference>